<sequence length="145" mass="16369">MLVAKALRDLAFSDDDLIQYKSEVIVKLFQEQVAASIQGRGKAMVVASSRPAGYKYFQTLQTILAEKDLPYKVLFAFSGYTDPKTNQSIEEIKVNQLDTLYDGRVIEEVFEQDDYRILVVANKFQTGFDQPLLSAMFLDKAVKGV</sequence>
<dbReference type="Proteomes" id="UP001301326">
    <property type="component" value="Chromosome"/>
</dbReference>
<protein>
    <submittedName>
        <fullName evidence="1">Uncharacterized protein</fullName>
    </submittedName>
</protein>
<dbReference type="KEGG" id="tput:QJT81_13405"/>
<organism evidence="1">
    <name type="scientific">Candidatus Thiothrix putei</name>
    <dbReference type="NCBI Taxonomy" id="3080811"/>
    <lineage>
        <taxon>Bacteria</taxon>
        <taxon>Pseudomonadati</taxon>
        <taxon>Pseudomonadota</taxon>
        <taxon>Gammaproteobacteria</taxon>
        <taxon>Thiotrichales</taxon>
        <taxon>Thiotrichaceae</taxon>
        <taxon>Thiothrix</taxon>
    </lineage>
</organism>
<name>A0AA95HDH5_9GAMM</name>
<dbReference type="PANTHER" id="PTHR42927">
    <property type="entry name" value="HELICASE SUPERFAMILY 1 AND 2 DOMAIN-CONTAINING PROTEIN"/>
    <property type="match status" value="1"/>
</dbReference>
<dbReference type="InterPro" id="IPR027417">
    <property type="entry name" value="P-loop_NTPase"/>
</dbReference>
<proteinExistence type="predicted"/>
<reference evidence="1" key="2">
    <citation type="submission" date="2023-04" db="EMBL/GenBank/DDBJ databases">
        <authorList>
            <person name="Beletskiy A.V."/>
            <person name="Mardanov A.V."/>
            <person name="Ravin N.V."/>
        </authorList>
    </citation>
    <scope>NUCLEOTIDE SEQUENCE</scope>
    <source>
        <strain evidence="1">GKL-02</strain>
    </source>
</reference>
<reference evidence="1" key="1">
    <citation type="journal article" date="2023" name="Int. J. Mol. Sci.">
        <title>Metagenomics Revealed a New Genus 'Candidatus Thiocaldithrix dubininis' gen. nov., sp. nov. and a New Species 'Candidatus Thiothrix putei' sp. nov. in the Family Thiotrichaceae, Some Members of Which Have Traits of Both Na+- and H+-Motive Energetics.</title>
        <authorList>
            <person name="Ravin N.V."/>
            <person name="Muntyan M.S."/>
            <person name="Smolyakov D.D."/>
            <person name="Rudenko T.S."/>
            <person name="Beletsky A.V."/>
            <person name="Mardanov A.V."/>
            <person name="Grabovich M.Y."/>
        </authorList>
    </citation>
    <scope>NUCLEOTIDE SEQUENCE</scope>
    <source>
        <strain evidence="1">GKL-02</strain>
    </source>
</reference>
<dbReference type="PANTHER" id="PTHR42927:SF1">
    <property type="entry name" value="HELICASE SUPERFAMILY 1 AND 2 DOMAIN-CONTAINING PROTEIN"/>
    <property type="match status" value="1"/>
</dbReference>
<dbReference type="EMBL" id="CP124756">
    <property type="protein sequence ID" value="WGZ92831.1"/>
    <property type="molecule type" value="Genomic_DNA"/>
</dbReference>
<evidence type="ECO:0000313" key="1">
    <source>
        <dbReference type="EMBL" id="WGZ92831.1"/>
    </source>
</evidence>
<dbReference type="Gene3D" id="3.40.50.300">
    <property type="entry name" value="P-loop containing nucleotide triphosphate hydrolases"/>
    <property type="match status" value="1"/>
</dbReference>
<gene>
    <name evidence="1" type="ORF">QJT81_13405</name>
</gene>
<accession>A0AA95HDH5</accession>
<dbReference type="AlphaFoldDB" id="A0AA95HDH5"/>